<reference evidence="1" key="3">
    <citation type="submission" date="2006-01" db="EMBL/GenBank/DDBJ databases">
        <authorList>
            <person name="Buell R."/>
        </authorList>
    </citation>
    <scope>NUCLEOTIDE SEQUENCE</scope>
</reference>
<reference evidence="1" key="2">
    <citation type="submission" date="2005-04" db="EMBL/GenBank/DDBJ databases">
        <authorList>
            <person name="Buell C.R."/>
            <person name="Wing R.A."/>
            <person name="McCombie W.A."/>
            <person name="Ouyang S."/>
        </authorList>
    </citation>
    <scope>NUCLEOTIDE SEQUENCE</scope>
</reference>
<dbReference type="EMBL" id="DP000010">
    <property type="protein sequence ID" value="ABA95554.1"/>
    <property type="molecule type" value="Genomic_DNA"/>
</dbReference>
<gene>
    <name evidence="1" type="ordered locus">LOC_Os11g47379</name>
</gene>
<accession>Q2QZ81</accession>
<name>Q2QZ81_ORYSJ</name>
<evidence type="ECO:0000313" key="1">
    <source>
        <dbReference type="EMBL" id="ABA95554.1"/>
    </source>
</evidence>
<organism evidence="1">
    <name type="scientific">Oryza sativa subsp. japonica</name>
    <name type="common">Rice</name>
    <dbReference type="NCBI Taxonomy" id="39947"/>
    <lineage>
        <taxon>Eukaryota</taxon>
        <taxon>Viridiplantae</taxon>
        <taxon>Streptophyta</taxon>
        <taxon>Embryophyta</taxon>
        <taxon>Tracheophyta</taxon>
        <taxon>Spermatophyta</taxon>
        <taxon>Magnoliopsida</taxon>
        <taxon>Liliopsida</taxon>
        <taxon>Poales</taxon>
        <taxon>Poaceae</taxon>
        <taxon>BOP clade</taxon>
        <taxon>Oryzoideae</taxon>
        <taxon>Oryzeae</taxon>
        <taxon>Oryzinae</taxon>
        <taxon>Oryza</taxon>
        <taxon>Oryza sativa</taxon>
    </lineage>
</organism>
<sequence>MARLPADFEEVEPRQRIICFRVLKFVLLRKRKFEIHSRYDGLRQMTS</sequence>
<reference evidence="1" key="1">
    <citation type="journal article" date="2005" name="BMC Biol.">
        <title>The sequence of rice chromosomes 11 and 12, rich in disease resistance genes and recent gene duplications.</title>
        <authorList>
            <consortium name="The rice chromosomes 11 and 12 sequencing consortia"/>
        </authorList>
    </citation>
    <scope>NUCLEOTIDE SEQUENCE [LARGE SCALE GENOMIC DNA]</scope>
</reference>
<dbReference type="AlphaFoldDB" id="Q2QZ81"/>
<proteinExistence type="predicted"/>
<protein>
    <submittedName>
        <fullName evidence="1">Uncharacterized protein</fullName>
    </submittedName>
</protein>